<keyword evidence="4" id="KW-1185">Reference proteome</keyword>
<evidence type="ECO:0000313" key="4">
    <source>
        <dbReference type="Proteomes" id="UP000195440"/>
    </source>
</evidence>
<protein>
    <submittedName>
        <fullName evidence="3">Esterase</fullName>
    </submittedName>
</protein>
<dbReference type="InterPro" id="IPR013094">
    <property type="entry name" value="AB_hydrolase_3"/>
</dbReference>
<dbReference type="PANTHER" id="PTHR48081:SF8">
    <property type="entry name" value="ALPHA_BETA HYDROLASE FOLD-3 DOMAIN-CONTAINING PROTEIN-RELATED"/>
    <property type="match status" value="1"/>
</dbReference>
<dbReference type="Gene3D" id="3.40.50.1820">
    <property type="entry name" value="alpha/beta hydrolase"/>
    <property type="match status" value="1"/>
</dbReference>
<dbReference type="InterPro" id="IPR050300">
    <property type="entry name" value="GDXG_lipolytic_enzyme"/>
</dbReference>
<dbReference type="AlphaFoldDB" id="A0A1Y3P1R1"/>
<keyword evidence="1" id="KW-0378">Hydrolase</keyword>
<proteinExistence type="predicted"/>
<dbReference type="PANTHER" id="PTHR48081">
    <property type="entry name" value="AB HYDROLASE SUPERFAMILY PROTEIN C4A8.06C"/>
    <property type="match status" value="1"/>
</dbReference>
<dbReference type="EMBL" id="LOHF01000008">
    <property type="protein sequence ID" value="OUM73760.1"/>
    <property type="molecule type" value="Genomic_DNA"/>
</dbReference>
<evidence type="ECO:0000259" key="2">
    <source>
        <dbReference type="Pfam" id="PF07859"/>
    </source>
</evidence>
<comment type="caution">
    <text evidence="3">The sequence shown here is derived from an EMBL/GenBank/DDBJ whole genome shotgun (WGS) entry which is preliminary data.</text>
</comment>
<reference evidence="3 4" key="1">
    <citation type="journal article" date="2017" name="Syst. Appl. Microbiol.">
        <title>Pseudomonas caspiana sp. nov., a citrus pathogen in the Pseudomonas syringae phylogenetic group.</title>
        <authorList>
            <person name="Busquets A."/>
            <person name="Gomila M."/>
            <person name="Beiki F."/>
            <person name="Mulet M."/>
            <person name="Rahimian H."/>
            <person name="Garcia-Valdes E."/>
            <person name="Lalucat J."/>
        </authorList>
    </citation>
    <scope>NUCLEOTIDE SEQUENCE [LARGE SCALE GENOMIC DNA]</scope>
    <source>
        <strain evidence="3 4">FBF102</strain>
    </source>
</reference>
<dbReference type="SUPFAM" id="SSF53474">
    <property type="entry name" value="alpha/beta-Hydrolases"/>
    <property type="match status" value="1"/>
</dbReference>
<dbReference type="GO" id="GO:0016787">
    <property type="term" value="F:hydrolase activity"/>
    <property type="evidence" value="ECO:0007669"/>
    <property type="project" value="UniProtKB-KW"/>
</dbReference>
<feature type="domain" description="Alpha/beta hydrolase fold-3" evidence="2">
    <location>
        <begin position="91"/>
        <end position="297"/>
    </location>
</feature>
<dbReference type="Pfam" id="PF07859">
    <property type="entry name" value="Abhydrolase_3"/>
    <property type="match status" value="1"/>
</dbReference>
<name>A0A1Y3P1R1_9PSED</name>
<evidence type="ECO:0000313" key="3">
    <source>
        <dbReference type="EMBL" id="OUM73760.1"/>
    </source>
</evidence>
<sequence length="325" mass="35357">MDHHELQAFTEHEVAEMRRFNKKLGWLPRFRIRNRLMPRVIQTLLRAGQIGGASKLAKHGQQAEKRSVGVDGVSVPVRILRPKGQAKGVVFDIHGGGWVIGNAQMNDDLNLALVKACDVAVVSVDYRLAVSTPVEGLMDDCLSAARWLLSAANEEFADLPVIIIGESAGGHLAAATLLRLKAWPDLLRRVSGAVLYYGVYDLTGTASVRAAGPETLVLDGPGMVDALRLLTPDISDEERRQPPLSPLYGDLTDMPPALMFAGELDPLLDDTVQMADRWAKSADVEVHVTPICAHGFIHFPTAMTGRVLARSHQWITDRIGAVTGN</sequence>
<gene>
    <name evidence="3" type="ORF">AUC60_11865</name>
</gene>
<dbReference type="InterPro" id="IPR029058">
    <property type="entry name" value="AB_hydrolase_fold"/>
</dbReference>
<dbReference type="Proteomes" id="UP000195440">
    <property type="component" value="Unassembled WGS sequence"/>
</dbReference>
<organism evidence="3 4">
    <name type="scientific">Pseudomonas caspiana</name>
    <dbReference type="NCBI Taxonomy" id="1451454"/>
    <lineage>
        <taxon>Bacteria</taxon>
        <taxon>Pseudomonadati</taxon>
        <taxon>Pseudomonadota</taxon>
        <taxon>Gammaproteobacteria</taxon>
        <taxon>Pseudomonadales</taxon>
        <taxon>Pseudomonadaceae</taxon>
        <taxon>Pseudomonas</taxon>
    </lineage>
</organism>
<evidence type="ECO:0000256" key="1">
    <source>
        <dbReference type="ARBA" id="ARBA00022801"/>
    </source>
</evidence>
<accession>A0A1Y3P1R1</accession>